<dbReference type="Proteomes" id="UP000308886">
    <property type="component" value="Unassembled WGS sequence"/>
</dbReference>
<accession>A0AC61QQH4</accession>
<proteinExistence type="predicted"/>
<comment type="caution">
    <text evidence="1">The sequence shown here is derived from an EMBL/GenBank/DDBJ whole genome shotgun (WGS) entry which is preliminary data.</text>
</comment>
<evidence type="ECO:0000313" key="1">
    <source>
        <dbReference type="EMBL" id="TGX82398.1"/>
    </source>
</evidence>
<gene>
    <name evidence="1" type="ORF">E5358_07115</name>
</gene>
<reference evidence="1" key="1">
    <citation type="submission" date="2019-04" db="EMBL/GenBank/DDBJ databases">
        <title>Microbes associate with the intestines of laboratory mice.</title>
        <authorList>
            <person name="Navarre W."/>
            <person name="Wong E."/>
            <person name="Huang K."/>
            <person name="Tropini C."/>
            <person name="Ng K."/>
            <person name="Yu B."/>
        </authorList>
    </citation>
    <scope>NUCLEOTIDE SEQUENCE</scope>
    <source>
        <strain evidence="1">NM73_A23</strain>
    </source>
</reference>
<sequence length="543" mass="62308">MLIALCFFVIGAIVGASGPKKRGRAKKNSTDTRVYLQHANEFSYDMYGKHPDAQFVKGNVSFLHKGIVLTCDSALYFQQTNSFEAFGHVKMRQGDTLTLTSDYAYYDGNDEMAEVRHNVILTHRKTKLYCDSLNYDRIYSIGYFFEGGKLVDGETTLTSDWGQYSTADKQAVFYYDVRLKNKTSLTEGDTLYYDTRTSRAHVVGPSKITTKEDVIITEDGYYNSKSDQMELYSRSTINRNDGKVITADSLQHNSNTGISECFGNVEFDDSINKSAFRGDYVYYDENKGYGLATKRAIAMDYSQGDTLYLHGDTMRLFTYNINTDSVYRIMQCSPHVRAYRKDVQAVCDSMVMLSRDSVLIMYKDPILWSDGRQIVGEEIRAYMADSTIRFAHVIGQAFSIEQMPDTVHYNQISSKEMKTYFTDGQLRLNQAEGNVLTLYYAEDSADSTLIGLNYLETDTMRMYFTPARKMDKIWACKHNGVMYPISQIPPDKYFLPGFAWFDYVRPLSKDDILEWRPKKEGMELKKEKRRQAPRNTVATLQKN</sequence>
<evidence type="ECO:0000313" key="2">
    <source>
        <dbReference type="Proteomes" id="UP000308886"/>
    </source>
</evidence>
<protein>
    <submittedName>
        <fullName evidence="1">Uncharacterized protein</fullName>
    </submittedName>
</protein>
<name>A0AC61QQH4_9BACT</name>
<keyword evidence="2" id="KW-1185">Reference proteome</keyword>
<dbReference type="EMBL" id="SRZC01000010">
    <property type="protein sequence ID" value="TGX82398.1"/>
    <property type="molecule type" value="Genomic_DNA"/>
</dbReference>
<organism evidence="1 2">
    <name type="scientific">Palleniella muris</name>
    <dbReference type="NCBI Taxonomy" id="3038145"/>
    <lineage>
        <taxon>Bacteria</taxon>
        <taxon>Pseudomonadati</taxon>
        <taxon>Bacteroidota</taxon>
        <taxon>Bacteroidia</taxon>
        <taxon>Bacteroidales</taxon>
        <taxon>Prevotellaceae</taxon>
        <taxon>Palleniella</taxon>
    </lineage>
</organism>